<organism evidence="7 8">
    <name type="scientific">Durusdinium trenchii</name>
    <dbReference type="NCBI Taxonomy" id="1381693"/>
    <lineage>
        <taxon>Eukaryota</taxon>
        <taxon>Sar</taxon>
        <taxon>Alveolata</taxon>
        <taxon>Dinophyceae</taxon>
        <taxon>Suessiales</taxon>
        <taxon>Symbiodiniaceae</taxon>
        <taxon>Durusdinium</taxon>
    </lineage>
</organism>
<keyword evidence="3" id="KW-0645">Protease</keyword>
<dbReference type="InterPro" id="IPR003653">
    <property type="entry name" value="Peptidase_C48_C"/>
</dbReference>
<evidence type="ECO:0000313" key="7">
    <source>
        <dbReference type="EMBL" id="CAK8998661.1"/>
    </source>
</evidence>
<keyword evidence="4" id="KW-0833">Ubl conjugation pathway</keyword>
<protein>
    <recommendedName>
        <fullName evidence="6">Ubiquitin-like protease family profile domain-containing protein</fullName>
    </recommendedName>
</protein>
<dbReference type="PANTHER" id="PTHR46896:SF3">
    <property type="entry name" value="FI06413P-RELATED"/>
    <property type="match status" value="1"/>
</dbReference>
<dbReference type="InterPro" id="IPR038765">
    <property type="entry name" value="Papain-like_cys_pep_sf"/>
</dbReference>
<sequence>MPSVGGKISASTLFPVAMPDAGKQRPAMNRLKKLQALRKQSLQRLGQTQARRLFVERSGGSAAKAAGRRRLAPVPSNEDWARLKNEEGLLNDSLLDFHLDRMVVLSSCADRVHSFSSLFYTRLSEGGWPQVKTWTKSLRQKELAGIFAKEVLFVPAHDSTTEHWWLALVICPWAACPAPGGCPALRQPFVAFLDSIDPRLSSCEVDSENLQVLLQAAAAADLRHQTALKLLREYLKKEWLDCFGEGAEEYCEESIQGISIEVPQQTNSTDCGIYVLEYARRLLDDPRLLEHLCTYQAAPAQLTLVPSGSAASLRKRWRKLGERLMADAIPRRRSIPTPARSAAASATRTRLQESFKESLALLDSHLPRLASQGACADRVLCFDSRFYGHLVKGELEKAHAISAECRKERAEGIFGRNLILVPCHDTESCHIWLALIVQPWAAVALNLGDDQPFIALLDLAPCQASSKEHHAGSWKLLKDYLMREWDECNDLSGTKRRPRSFGLTADYRAERVRELLLRTPEGRAAPRAVYGLLELANRLLDNSAALKYLCEHQEAPPELLAPLELQKWLKDKPDQLKVGR</sequence>
<dbReference type="Pfam" id="PF02902">
    <property type="entry name" value="Peptidase_C48"/>
    <property type="match status" value="1"/>
</dbReference>
<proteinExistence type="inferred from homology"/>
<dbReference type="Proteomes" id="UP001642484">
    <property type="component" value="Unassembled WGS sequence"/>
</dbReference>
<evidence type="ECO:0000256" key="3">
    <source>
        <dbReference type="ARBA" id="ARBA00022670"/>
    </source>
</evidence>
<dbReference type="Gene3D" id="3.40.395.10">
    <property type="entry name" value="Adenoviral Proteinase, Chain A"/>
    <property type="match status" value="1"/>
</dbReference>
<comment type="similarity">
    <text evidence="1">Belongs to the peptidase C48 family.</text>
</comment>
<evidence type="ECO:0000256" key="5">
    <source>
        <dbReference type="ARBA" id="ARBA00022801"/>
    </source>
</evidence>
<dbReference type="Gene3D" id="3.30.310.130">
    <property type="entry name" value="Ubiquitin-related"/>
    <property type="match status" value="1"/>
</dbReference>
<dbReference type="SUPFAM" id="SSF54001">
    <property type="entry name" value="Cysteine proteinases"/>
    <property type="match status" value="1"/>
</dbReference>
<keyword evidence="2" id="KW-0597">Phosphoprotein</keyword>
<evidence type="ECO:0000256" key="2">
    <source>
        <dbReference type="ARBA" id="ARBA00022553"/>
    </source>
</evidence>
<dbReference type="PROSITE" id="PS50600">
    <property type="entry name" value="ULP_PROTEASE"/>
    <property type="match status" value="1"/>
</dbReference>
<evidence type="ECO:0000256" key="4">
    <source>
        <dbReference type="ARBA" id="ARBA00022786"/>
    </source>
</evidence>
<evidence type="ECO:0000256" key="1">
    <source>
        <dbReference type="ARBA" id="ARBA00005234"/>
    </source>
</evidence>
<keyword evidence="8" id="KW-1185">Reference proteome</keyword>
<name>A0ABP0I9S1_9DINO</name>
<evidence type="ECO:0000259" key="6">
    <source>
        <dbReference type="PROSITE" id="PS50600"/>
    </source>
</evidence>
<dbReference type="EMBL" id="CAXAMN010002225">
    <property type="protein sequence ID" value="CAK8998661.1"/>
    <property type="molecule type" value="Genomic_DNA"/>
</dbReference>
<gene>
    <name evidence="7" type="ORF">CCMP2556_LOCUS5335</name>
</gene>
<dbReference type="InterPro" id="IPR051947">
    <property type="entry name" value="Sentrin-specific_protease"/>
</dbReference>
<reference evidence="7 8" key="1">
    <citation type="submission" date="2024-02" db="EMBL/GenBank/DDBJ databases">
        <authorList>
            <person name="Chen Y."/>
            <person name="Shah S."/>
            <person name="Dougan E. K."/>
            <person name="Thang M."/>
            <person name="Chan C."/>
        </authorList>
    </citation>
    <scope>NUCLEOTIDE SEQUENCE [LARGE SCALE GENOMIC DNA]</scope>
</reference>
<accession>A0ABP0I9S1</accession>
<evidence type="ECO:0000313" key="8">
    <source>
        <dbReference type="Proteomes" id="UP001642484"/>
    </source>
</evidence>
<comment type="caution">
    <text evidence="7">The sequence shown here is derived from an EMBL/GenBank/DDBJ whole genome shotgun (WGS) entry which is preliminary data.</text>
</comment>
<feature type="domain" description="Ubiquitin-like protease family profile" evidence="6">
    <location>
        <begin position="73"/>
        <end position="282"/>
    </location>
</feature>
<keyword evidence="5" id="KW-0378">Hydrolase</keyword>
<dbReference type="PANTHER" id="PTHR46896">
    <property type="entry name" value="SENTRIN-SPECIFIC PROTEASE"/>
    <property type="match status" value="1"/>
</dbReference>